<evidence type="ECO:0000256" key="6">
    <source>
        <dbReference type="ARBA" id="ARBA00022989"/>
    </source>
</evidence>
<dbReference type="AlphaFoldDB" id="A0A2H9PDN2"/>
<proteinExistence type="inferred from homology"/>
<evidence type="ECO:0000313" key="13">
    <source>
        <dbReference type="EMBL" id="PIZ16592.1"/>
    </source>
</evidence>
<dbReference type="Proteomes" id="UP000234145">
    <property type="component" value="Unassembled WGS sequence"/>
</dbReference>
<dbReference type="Gene3D" id="1.20.120.1760">
    <property type="match status" value="1"/>
</dbReference>
<evidence type="ECO:0000256" key="11">
    <source>
        <dbReference type="RuleBase" id="RU003750"/>
    </source>
</evidence>
<evidence type="ECO:0000256" key="4">
    <source>
        <dbReference type="ARBA" id="ARBA00022679"/>
    </source>
</evidence>
<evidence type="ECO:0000256" key="12">
    <source>
        <dbReference type="SAM" id="Phobius"/>
    </source>
</evidence>
<keyword evidence="4 11" id="KW-0808">Transferase</keyword>
<keyword evidence="6 12" id="KW-1133">Transmembrane helix</keyword>
<accession>A0A2H9PDN2</accession>
<evidence type="ECO:0000313" key="14">
    <source>
        <dbReference type="Proteomes" id="UP000234145"/>
    </source>
</evidence>
<evidence type="ECO:0000256" key="10">
    <source>
        <dbReference type="ARBA" id="ARBA00023264"/>
    </source>
</evidence>
<evidence type="ECO:0000256" key="1">
    <source>
        <dbReference type="ARBA" id="ARBA00004141"/>
    </source>
</evidence>
<dbReference type="InterPro" id="IPR048254">
    <property type="entry name" value="CDP_ALCOHOL_P_TRANSF_CS"/>
</dbReference>
<dbReference type="InterPro" id="IPR004570">
    <property type="entry name" value="Phosphatidylglycerol_P_synth"/>
</dbReference>
<dbReference type="GO" id="GO:0016020">
    <property type="term" value="C:membrane"/>
    <property type="evidence" value="ECO:0007669"/>
    <property type="project" value="UniProtKB-SubCell"/>
</dbReference>
<dbReference type="GO" id="GO:0046474">
    <property type="term" value="P:glycerophospholipid biosynthetic process"/>
    <property type="evidence" value="ECO:0007669"/>
    <property type="project" value="TreeGrafter"/>
</dbReference>
<keyword evidence="3" id="KW-0444">Lipid biosynthesis</keyword>
<comment type="similarity">
    <text evidence="2 11">Belongs to the CDP-alcohol phosphatidyltransferase class-I family.</text>
</comment>
<evidence type="ECO:0000256" key="3">
    <source>
        <dbReference type="ARBA" id="ARBA00022516"/>
    </source>
</evidence>
<keyword evidence="5 12" id="KW-0812">Transmembrane</keyword>
<dbReference type="InterPro" id="IPR043130">
    <property type="entry name" value="CDP-OH_PTrfase_TM_dom"/>
</dbReference>
<evidence type="ECO:0000256" key="2">
    <source>
        <dbReference type="ARBA" id="ARBA00010441"/>
    </source>
</evidence>
<dbReference type="InterPro" id="IPR000462">
    <property type="entry name" value="CDP-OH_P_trans"/>
</dbReference>
<protein>
    <submittedName>
        <fullName evidence="13">CDP-diacylglycerol--glycerol-3-phosphate 3-phosphatidyltransferase</fullName>
    </submittedName>
</protein>
<evidence type="ECO:0000256" key="9">
    <source>
        <dbReference type="ARBA" id="ARBA00023209"/>
    </source>
</evidence>
<keyword evidence="9" id="KW-0594">Phospholipid biosynthesis</keyword>
<dbReference type="PIRSF" id="PIRSF000847">
    <property type="entry name" value="Phos_ph_gly_syn"/>
    <property type="match status" value="1"/>
</dbReference>
<gene>
    <name evidence="13" type="ORF">COY51_02445</name>
</gene>
<comment type="subcellular location">
    <subcellularLocation>
        <location evidence="1">Membrane</location>
        <topology evidence="1">Multi-pass membrane protein</topology>
    </subcellularLocation>
</comment>
<keyword evidence="10" id="KW-1208">Phospholipid metabolism</keyword>
<comment type="caution">
    <text evidence="13">The sequence shown here is derived from an EMBL/GenBank/DDBJ whole genome shotgun (WGS) entry which is preliminary data.</text>
</comment>
<keyword evidence="8 12" id="KW-0472">Membrane</keyword>
<evidence type="ECO:0000256" key="5">
    <source>
        <dbReference type="ARBA" id="ARBA00022692"/>
    </source>
</evidence>
<dbReference type="PANTHER" id="PTHR14269:SF11">
    <property type="entry name" value="CDP-DIACYLGLYCEROL--GLYCEROL-3-PHOSPHATE 3-PHOSPHATIDYLTRANSFERASE"/>
    <property type="match status" value="1"/>
</dbReference>
<feature type="transmembrane region" description="Helical" evidence="12">
    <location>
        <begin position="133"/>
        <end position="151"/>
    </location>
</feature>
<dbReference type="Pfam" id="PF01066">
    <property type="entry name" value="CDP-OH_P_transf"/>
    <property type="match status" value="1"/>
</dbReference>
<reference evidence="14" key="1">
    <citation type="submission" date="2017-09" db="EMBL/GenBank/DDBJ databases">
        <title>Depth-based differentiation of microbial function through sediment-hosted aquifers and enrichment of novel symbionts in the deep terrestrial subsurface.</title>
        <authorList>
            <person name="Probst A.J."/>
            <person name="Ladd B."/>
            <person name="Jarett J.K."/>
            <person name="Geller-Mcgrath D.E."/>
            <person name="Sieber C.M.K."/>
            <person name="Emerson J.B."/>
            <person name="Anantharaman K."/>
            <person name="Thomas B.C."/>
            <person name="Malmstrom R."/>
            <person name="Stieglmeier M."/>
            <person name="Klingl A."/>
            <person name="Woyke T."/>
            <person name="Ryan C.M."/>
            <person name="Banfield J.F."/>
        </authorList>
    </citation>
    <scope>NUCLEOTIDE SEQUENCE [LARGE SCALE GENOMIC DNA]</scope>
</reference>
<dbReference type="GO" id="GO:0008444">
    <property type="term" value="F:CDP-diacylglycerol-glycerol-3-phosphate 3-phosphatidyltransferase activity"/>
    <property type="evidence" value="ECO:0007669"/>
    <property type="project" value="InterPro"/>
</dbReference>
<dbReference type="PROSITE" id="PS00379">
    <property type="entry name" value="CDP_ALCOHOL_P_TRANSF"/>
    <property type="match status" value="1"/>
</dbReference>
<feature type="transmembrane region" description="Helical" evidence="12">
    <location>
        <begin position="163"/>
        <end position="185"/>
    </location>
</feature>
<organism evidence="13 14">
    <name type="scientific">Candidatus Desantisbacteria bacterium CG_4_10_14_0_8_um_filter_39_17</name>
    <dbReference type="NCBI Taxonomy" id="1974542"/>
    <lineage>
        <taxon>Bacteria</taxon>
        <taxon>Candidatus Desantisiibacteriota</taxon>
    </lineage>
</organism>
<dbReference type="PANTHER" id="PTHR14269">
    <property type="entry name" value="CDP-DIACYLGLYCEROL--GLYCEROL-3-PHOSPHATE 3-PHOSPHATIDYLTRANSFERASE-RELATED"/>
    <property type="match status" value="1"/>
</dbReference>
<keyword evidence="7" id="KW-0443">Lipid metabolism</keyword>
<dbReference type="EMBL" id="PFMS01000042">
    <property type="protein sequence ID" value="PIZ16592.1"/>
    <property type="molecule type" value="Genomic_DNA"/>
</dbReference>
<sequence length="197" mass="22144">MVLKMKVHLANWFTASRIFLSFPIFFLLISGIPHYRTFSAILFCLAGLTDYLDGKIARIQGGGTPFGKFFDPLADKVLVILVLTGLIILEEVQLWMVLLIAIRELLVTLLRVGNVEKFSPTILAKSKTAFQMFGIAIILFIPCLASMLHQGGPLLKLETQHNLTYLIMMIILLVTIISGVQYVFVQIEPQKQGKRHN</sequence>
<feature type="transmembrane region" description="Helical" evidence="12">
    <location>
        <begin position="73"/>
        <end position="89"/>
    </location>
</feature>
<dbReference type="InterPro" id="IPR050324">
    <property type="entry name" value="CDP-alcohol_PTase-I"/>
</dbReference>
<name>A0A2H9PDN2_9BACT</name>
<evidence type="ECO:0000256" key="8">
    <source>
        <dbReference type="ARBA" id="ARBA00023136"/>
    </source>
</evidence>
<feature type="transmembrane region" description="Helical" evidence="12">
    <location>
        <begin position="12"/>
        <end position="29"/>
    </location>
</feature>
<evidence type="ECO:0000256" key="7">
    <source>
        <dbReference type="ARBA" id="ARBA00023098"/>
    </source>
</evidence>